<gene>
    <name evidence="2" type="ORF">ARALYDRAFT_894403</name>
</gene>
<evidence type="ECO:0000313" key="3">
    <source>
        <dbReference type="Proteomes" id="UP000008694"/>
    </source>
</evidence>
<dbReference type="Gramene" id="scaffold_201477.1">
    <property type="protein sequence ID" value="scaffold_201477.1"/>
    <property type="gene ID" value="scaffold_201477.1"/>
</dbReference>
<proteinExistence type="predicted"/>
<organism evidence="3">
    <name type="scientific">Arabidopsis lyrata subsp. lyrata</name>
    <name type="common">Lyre-leaved rock-cress</name>
    <dbReference type="NCBI Taxonomy" id="81972"/>
    <lineage>
        <taxon>Eukaryota</taxon>
        <taxon>Viridiplantae</taxon>
        <taxon>Streptophyta</taxon>
        <taxon>Embryophyta</taxon>
        <taxon>Tracheophyta</taxon>
        <taxon>Spermatophyta</taxon>
        <taxon>Magnoliopsida</taxon>
        <taxon>eudicotyledons</taxon>
        <taxon>Gunneridae</taxon>
        <taxon>Pentapetalae</taxon>
        <taxon>rosids</taxon>
        <taxon>malvids</taxon>
        <taxon>Brassicales</taxon>
        <taxon>Brassicaceae</taxon>
        <taxon>Camelineae</taxon>
        <taxon>Arabidopsis</taxon>
    </lineage>
</organism>
<evidence type="ECO:0000313" key="2">
    <source>
        <dbReference type="EMBL" id="EFH64818.1"/>
    </source>
</evidence>
<reference evidence="3" key="1">
    <citation type="journal article" date="2011" name="Nat. Genet.">
        <title>The Arabidopsis lyrata genome sequence and the basis of rapid genome size change.</title>
        <authorList>
            <person name="Hu T.T."/>
            <person name="Pattyn P."/>
            <person name="Bakker E.G."/>
            <person name="Cao J."/>
            <person name="Cheng J.-F."/>
            <person name="Clark R.M."/>
            <person name="Fahlgren N."/>
            <person name="Fawcett J.A."/>
            <person name="Grimwood J."/>
            <person name="Gundlach H."/>
            <person name="Haberer G."/>
            <person name="Hollister J.D."/>
            <person name="Ossowski S."/>
            <person name="Ottilar R.P."/>
            <person name="Salamov A.A."/>
            <person name="Schneeberger K."/>
            <person name="Spannagl M."/>
            <person name="Wang X."/>
            <person name="Yang L."/>
            <person name="Nasrallah M.E."/>
            <person name="Bergelson J."/>
            <person name="Carrington J.C."/>
            <person name="Gaut B.S."/>
            <person name="Schmutz J."/>
            <person name="Mayer K.F.X."/>
            <person name="Van de Peer Y."/>
            <person name="Grigoriev I.V."/>
            <person name="Nordborg M."/>
            <person name="Weigel D."/>
            <person name="Guo Y.-L."/>
        </authorList>
    </citation>
    <scope>NUCLEOTIDE SEQUENCE [LARGE SCALE GENOMIC DNA]</scope>
    <source>
        <strain evidence="3">cv. MN47</strain>
    </source>
</reference>
<protein>
    <submittedName>
        <fullName evidence="2">Uncharacterized protein</fullName>
    </submittedName>
</protein>
<feature type="transmembrane region" description="Helical" evidence="1">
    <location>
        <begin position="6"/>
        <end position="23"/>
    </location>
</feature>
<keyword evidence="1" id="KW-0812">Transmembrane</keyword>
<dbReference type="AlphaFoldDB" id="D7KUW2"/>
<keyword evidence="3" id="KW-1185">Reference proteome</keyword>
<evidence type="ECO:0000256" key="1">
    <source>
        <dbReference type="SAM" id="Phobius"/>
    </source>
</evidence>
<keyword evidence="1" id="KW-1133">Transmembrane helix</keyword>
<dbReference type="HOGENOM" id="CLU_2779283_0_0_1"/>
<dbReference type="Proteomes" id="UP000008694">
    <property type="component" value="Unassembled WGS sequence"/>
</dbReference>
<name>D7KUW2_ARALL</name>
<sequence>MALAANYQIAGICISFLSLWNLFSRFLTRPENAANTNMSIWSRWYYYWIKDLTVHITGVRDMSLNTLLN</sequence>
<dbReference type="EMBL" id="GL348714">
    <property type="protein sequence ID" value="EFH64818.1"/>
    <property type="molecule type" value="Genomic_DNA"/>
</dbReference>
<keyword evidence="1" id="KW-0472">Membrane</keyword>
<dbReference type="eggNOG" id="KOG0065">
    <property type="taxonomic scope" value="Eukaryota"/>
</dbReference>
<accession>D7KUW2</accession>